<accession>A0AB38CY17</accession>
<evidence type="ECO:0000313" key="2">
    <source>
        <dbReference type="EMBL" id="SIA75890.1"/>
    </source>
</evidence>
<keyword evidence="1" id="KW-1133">Transmembrane helix</keyword>
<reference evidence="2 3" key="1">
    <citation type="submission" date="2016-11" db="EMBL/GenBank/DDBJ databases">
        <authorList>
            <consortium name="Pathogen Informatics"/>
        </authorList>
    </citation>
    <scope>NUCLEOTIDE SEQUENCE [LARGE SCALE GENOMIC DNA]</scope>
    <source>
        <strain evidence="2 3">104</strain>
    </source>
</reference>
<comment type="caution">
    <text evidence="2">The sequence shown here is derived from an EMBL/GenBank/DDBJ whole genome shotgun (WGS) entry which is preliminary data.</text>
</comment>
<keyword evidence="1" id="KW-0812">Transmembrane</keyword>
<evidence type="ECO:0000313" key="3">
    <source>
        <dbReference type="Proteomes" id="UP000185210"/>
    </source>
</evidence>
<organism evidence="2 3">
    <name type="scientific">Mycobacteroides abscessus subsp. abscessus</name>
    <dbReference type="NCBI Taxonomy" id="1185650"/>
    <lineage>
        <taxon>Bacteria</taxon>
        <taxon>Bacillati</taxon>
        <taxon>Actinomycetota</taxon>
        <taxon>Actinomycetes</taxon>
        <taxon>Mycobacteriales</taxon>
        <taxon>Mycobacteriaceae</taxon>
        <taxon>Mycobacteroides</taxon>
        <taxon>Mycobacteroides abscessus</taxon>
    </lineage>
</organism>
<feature type="transmembrane region" description="Helical" evidence="1">
    <location>
        <begin position="47"/>
        <end position="69"/>
    </location>
</feature>
<sequence length="163" mass="17390">MWGGKQAKIRSALCRLGKVGKRTMPRQTNVWILSLSRGSVSKAIAPLWVPAAVCAASSISAGFAVNFLSDGKTTWWWLVLVISALGLIAGSVWTYFAEQGRRGKPELQLASVHDHFAATPQQVAFGNDTSISISADHGSVAAWQIGDVRVSGRPGEGQTQEKG</sequence>
<dbReference type="AlphaFoldDB" id="A0AB38CY17"/>
<dbReference type="Proteomes" id="UP000185210">
    <property type="component" value="Unassembled WGS sequence"/>
</dbReference>
<keyword evidence="1" id="KW-0472">Membrane</keyword>
<feature type="transmembrane region" description="Helical" evidence="1">
    <location>
        <begin position="75"/>
        <end position="96"/>
    </location>
</feature>
<proteinExistence type="predicted"/>
<protein>
    <submittedName>
        <fullName evidence="2">Uncharacterized protein</fullName>
    </submittedName>
</protein>
<name>A0AB38CY17_9MYCO</name>
<gene>
    <name evidence="2" type="ORF">SAMEA2070301_02113</name>
</gene>
<evidence type="ECO:0000256" key="1">
    <source>
        <dbReference type="SAM" id="Phobius"/>
    </source>
</evidence>
<dbReference type="EMBL" id="FSHM01000002">
    <property type="protein sequence ID" value="SIA75890.1"/>
    <property type="molecule type" value="Genomic_DNA"/>
</dbReference>